<comment type="similarity">
    <text evidence="4">Belongs to the YmdB-like family.</text>
</comment>
<feature type="binding site" evidence="6">
    <location>
        <position position="179"/>
    </location>
    <ligand>
        <name>Fe cation</name>
        <dbReference type="ChEBI" id="CHEBI:24875"/>
        <label>1</label>
    </ligand>
</feature>
<feature type="binding site" evidence="6">
    <location>
        <position position="67"/>
    </location>
    <ligand>
        <name>Fe cation</name>
        <dbReference type="ChEBI" id="CHEBI:24875"/>
        <label>2</label>
    </ligand>
</feature>
<dbReference type="PANTHER" id="PTHR36303:SF1">
    <property type="entry name" value="2',3'-CYCLIC-NUCLEOTIDE 2'-PHOSPHODIESTERASE"/>
    <property type="match status" value="1"/>
</dbReference>
<evidence type="ECO:0000256" key="3">
    <source>
        <dbReference type="ARBA" id="ARBA00023004"/>
    </source>
</evidence>
<protein>
    <submittedName>
        <fullName evidence="7">TIGR00282 family metallophosphoesterase</fullName>
    </submittedName>
</protein>
<dbReference type="NCBIfam" id="TIGR00282">
    <property type="entry name" value="TIGR00282 family metallophosphoesterase"/>
    <property type="match status" value="1"/>
</dbReference>
<evidence type="ECO:0000256" key="6">
    <source>
        <dbReference type="PIRSR" id="PIRSR004789-51"/>
    </source>
</evidence>
<dbReference type="GO" id="GO:0046872">
    <property type="term" value="F:metal ion binding"/>
    <property type="evidence" value="ECO:0007669"/>
    <property type="project" value="UniProtKB-KW"/>
</dbReference>
<evidence type="ECO:0000256" key="5">
    <source>
        <dbReference type="PIRSR" id="PIRSR004789-50"/>
    </source>
</evidence>
<feature type="binding site" evidence="6">
    <location>
        <position position="152"/>
    </location>
    <ligand>
        <name>Fe cation</name>
        <dbReference type="ChEBI" id="CHEBI:24875"/>
        <label>2</label>
    </ligand>
</feature>
<dbReference type="PIRSF" id="PIRSF004789">
    <property type="entry name" value="DR1281"/>
    <property type="match status" value="1"/>
</dbReference>
<accession>A0A7C2NBI1</accession>
<feature type="binding site" evidence="6">
    <location>
        <position position="40"/>
    </location>
    <ligand>
        <name>Fe cation</name>
        <dbReference type="ChEBI" id="CHEBI:24875"/>
        <label>1</label>
    </ligand>
</feature>
<feature type="active site" description="Proton donor" evidence="5">
    <location>
        <position position="68"/>
    </location>
</feature>
<feature type="binding site" evidence="6">
    <location>
        <position position="39"/>
    </location>
    <ligand>
        <name>Fe cation</name>
        <dbReference type="ChEBI" id="CHEBI:24875"/>
        <label>2</label>
    </ligand>
</feature>
<feature type="binding site" evidence="6">
    <location>
        <position position="177"/>
    </location>
    <ligand>
        <name>Fe cation</name>
        <dbReference type="ChEBI" id="CHEBI:24875"/>
        <label>2</label>
    </ligand>
</feature>
<dbReference type="FunFam" id="3.60.21.10:FF:000016">
    <property type="entry name" value="Putative metallophosphoesterase"/>
    <property type="match status" value="1"/>
</dbReference>
<dbReference type="InterPro" id="IPR005235">
    <property type="entry name" value="YmdB-like"/>
</dbReference>
<dbReference type="Pfam" id="PF13277">
    <property type="entry name" value="YmdB"/>
    <property type="match status" value="1"/>
</dbReference>
<keyword evidence="2" id="KW-0378">Hydrolase</keyword>
<dbReference type="EMBL" id="DSMR01000387">
    <property type="protein sequence ID" value="HET47566.1"/>
    <property type="molecule type" value="Genomic_DNA"/>
</dbReference>
<keyword evidence="3" id="KW-0408">Iron</keyword>
<evidence type="ECO:0000256" key="2">
    <source>
        <dbReference type="ARBA" id="ARBA00022801"/>
    </source>
</evidence>
<feature type="binding site" evidence="6">
    <location>
        <position position="8"/>
    </location>
    <ligand>
        <name>Fe cation</name>
        <dbReference type="ChEBI" id="CHEBI:24875"/>
        <label>1</label>
    </ligand>
</feature>
<sequence>MKILFVGDVVGKVGRRVLKQLLPRVISELGPDFVVVNVENAAGGFGLTAEVWKELASLPVDVFTSGNHIWDKKETASLLDHEPRLLRPANYPEGNPGRGLCVLSSRKNGVPVAVLNLQGLTFMTPMESPFRTADRLLATLGPEVKVIIVDMHAEATSEKQAMGWYLDGRVSLVVGTHTHVPTADERILPQKTAFLTDVGMTGPYESIIGFKPKEVLERFLYATPRALEPATQGGALSGVLVEVNPETGHAESIARVFRREKEGQG</sequence>
<evidence type="ECO:0000256" key="4">
    <source>
        <dbReference type="ARBA" id="ARBA00061401"/>
    </source>
</evidence>
<dbReference type="CDD" id="cd07382">
    <property type="entry name" value="MPP_DR1281"/>
    <property type="match status" value="1"/>
</dbReference>
<organism evidence="7">
    <name type="scientific">Thermoanaerobaculum aquaticum</name>
    <dbReference type="NCBI Taxonomy" id="1312852"/>
    <lineage>
        <taxon>Bacteria</taxon>
        <taxon>Pseudomonadati</taxon>
        <taxon>Acidobacteriota</taxon>
        <taxon>Thermoanaerobaculia</taxon>
        <taxon>Thermoanaerobaculales</taxon>
        <taxon>Thermoanaerobaculaceae</taxon>
        <taxon>Thermoanaerobaculum</taxon>
    </lineage>
</organism>
<evidence type="ECO:0000256" key="1">
    <source>
        <dbReference type="ARBA" id="ARBA00022723"/>
    </source>
</evidence>
<reference evidence="7" key="1">
    <citation type="journal article" date="2020" name="mSystems">
        <title>Genome- and Community-Level Interaction Insights into Carbon Utilization and Element Cycling Functions of Hydrothermarchaeota in Hydrothermal Sediment.</title>
        <authorList>
            <person name="Zhou Z."/>
            <person name="Liu Y."/>
            <person name="Xu W."/>
            <person name="Pan J."/>
            <person name="Luo Z.H."/>
            <person name="Li M."/>
        </authorList>
    </citation>
    <scope>NUCLEOTIDE SEQUENCE [LARGE SCALE GENOMIC DNA]</scope>
    <source>
        <strain evidence="7">SpSt-299</strain>
    </source>
</reference>
<dbReference type="InterPro" id="IPR029052">
    <property type="entry name" value="Metallo-depent_PP-like"/>
</dbReference>
<comment type="caution">
    <text evidence="7">The sequence shown here is derived from an EMBL/GenBank/DDBJ whole genome shotgun (WGS) entry which is preliminary data.</text>
</comment>
<name>A0A7C2NBI1_9BACT</name>
<dbReference type="Gene3D" id="3.60.21.10">
    <property type="match status" value="1"/>
</dbReference>
<keyword evidence="1 6" id="KW-0479">Metal-binding</keyword>
<dbReference type="PANTHER" id="PTHR36303">
    <property type="entry name" value="2',3'-CYCLIC-NUCLEOTIDE 2'-PHOSPHODIESTERASE"/>
    <property type="match status" value="1"/>
</dbReference>
<proteinExistence type="inferred from homology"/>
<gene>
    <name evidence="7" type="ORF">ENQ31_05340</name>
</gene>
<dbReference type="GO" id="GO:0004113">
    <property type="term" value="F:2',3'-cyclic-nucleotide 3'-phosphodiesterase activity"/>
    <property type="evidence" value="ECO:0007669"/>
    <property type="project" value="TreeGrafter"/>
</dbReference>
<dbReference type="AlphaFoldDB" id="A0A7C2NBI1"/>
<feature type="binding site" evidence="6">
    <location>
        <position position="39"/>
    </location>
    <ligand>
        <name>Fe cation</name>
        <dbReference type="ChEBI" id="CHEBI:24875"/>
        <label>1</label>
    </ligand>
</feature>
<dbReference type="SUPFAM" id="SSF56300">
    <property type="entry name" value="Metallo-dependent phosphatases"/>
    <property type="match status" value="1"/>
</dbReference>
<evidence type="ECO:0000313" key="7">
    <source>
        <dbReference type="EMBL" id="HET47566.1"/>
    </source>
</evidence>